<sequence length="487" mass="53749">MKQLLTAATLLCTLSVTAQQAKNVGLSAIKIADLQRDLYALADDHFRGREAGTQDELDAAAWLAEQARQIGLQPAGDNGTYFQYFPLIRDRVSSESQIILHHKPLELWKDVIVFEPVHAQVNAPLIFLNGLQDIDTADVKGKAVILRFSPEGITNPMIKSLRRYATLIIRDRVKRLAGKGPAAIVFVSDSTASQDWARSLEYADRGTYHMDGGYFNSIIVKDIPLLWINDPSLITQDSNNQTLVANIVTDHFIYPSVNVVAKQEGSDATLKSEYVLFSGHIDHDGVRHLAPGADSIYNGADDNATVDVALLAAGRAFKKQPGRRSVLFVFHGAEERGLYGSTWFAAHPTVPKAAIVSVLNGDMIGRNNIDSAALLGVNPPHRNSKDLVSVALAANAAGPHFKLDTTWDNPQQIEGWYFRSDHLPYARAGIPSIFFTTLLHPDYHTVRDDASRINYQKLTKMTQWLYLTARTLADQDARPAVDAGFRL</sequence>
<dbReference type="GO" id="GO:0008235">
    <property type="term" value="F:metalloexopeptidase activity"/>
    <property type="evidence" value="ECO:0007669"/>
    <property type="project" value="InterPro"/>
</dbReference>
<dbReference type="PANTHER" id="PTHR12147">
    <property type="entry name" value="METALLOPEPTIDASE M28 FAMILY MEMBER"/>
    <property type="match status" value="1"/>
</dbReference>
<dbReference type="InterPro" id="IPR045175">
    <property type="entry name" value="M28_fam"/>
</dbReference>
<dbReference type="Gene3D" id="3.50.30.30">
    <property type="match status" value="1"/>
</dbReference>
<evidence type="ECO:0000259" key="2">
    <source>
        <dbReference type="Pfam" id="PF04389"/>
    </source>
</evidence>
<evidence type="ECO:0000313" key="3">
    <source>
        <dbReference type="EMBL" id="SCB98975.1"/>
    </source>
</evidence>
<dbReference type="Pfam" id="PF04389">
    <property type="entry name" value="Peptidase_M28"/>
    <property type="match status" value="1"/>
</dbReference>
<feature type="signal peptide" evidence="1">
    <location>
        <begin position="1"/>
        <end position="18"/>
    </location>
</feature>
<dbReference type="EMBL" id="FMAR01000002">
    <property type="protein sequence ID" value="SCB98975.1"/>
    <property type="molecule type" value="Genomic_DNA"/>
</dbReference>
<accession>A0A1C4AWH3</accession>
<dbReference type="STRING" id="1335309.GA0116948_102317"/>
<dbReference type="OrthoDB" id="9764939at2"/>
<feature type="chain" id="PRO_5008688979" evidence="1">
    <location>
        <begin position="19"/>
        <end position="487"/>
    </location>
</feature>
<dbReference type="Proteomes" id="UP000242818">
    <property type="component" value="Unassembled WGS sequence"/>
</dbReference>
<proteinExistence type="predicted"/>
<gene>
    <name evidence="3" type="ORF">GA0116948_102317</name>
</gene>
<reference evidence="3 4" key="1">
    <citation type="submission" date="2016-08" db="EMBL/GenBank/DDBJ databases">
        <authorList>
            <person name="Seilhamer J.J."/>
        </authorList>
    </citation>
    <scope>NUCLEOTIDE SEQUENCE [LARGE SCALE GENOMIC DNA]</scope>
    <source>
        <strain evidence="3 4">A37T2</strain>
    </source>
</reference>
<feature type="domain" description="Peptidase M28" evidence="2">
    <location>
        <begin position="258"/>
        <end position="464"/>
    </location>
</feature>
<keyword evidence="4" id="KW-1185">Reference proteome</keyword>
<dbReference type="InterPro" id="IPR007484">
    <property type="entry name" value="Peptidase_M28"/>
</dbReference>
<protein>
    <submittedName>
        <fullName evidence="3">Peptidase family M28</fullName>
    </submittedName>
</protein>
<dbReference type="AlphaFoldDB" id="A0A1C4AWH3"/>
<dbReference type="RefSeq" id="WP_089709439.1">
    <property type="nucleotide sequence ID" value="NZ_FMAR01000002.1"/>
</dbReference>
<dbReference type="PANTHER" id="PTHR12147:SF26">
    <property type="entry name" value="PEPTIDASE M28 DOMAIN-CONTAINING PROTEIN"/>
    <property type="match status" value="1"/>
</dbReference>
<dbReference type="SUPFAM" id="SSF53187">
    <property type="entry name" value="Zn-dependent exopeptidases"/>
    <property type="match status" value="1"/>
</dbReference>
<keyword evidence="1" id="KW-0732">Signal</keyword>
<evidence type="ECO:0000256" key="1">
    <source>
        <dbReference type="SAM" id="SignalP"/>
    </source>
</evidence>
<dbReference type="Gene3D" id="3.40.630.10">
    <property type="entry name" value="Zn peptidases"/>
    <property type="match status" value="1"/>
</dbReference>
<organism evidence="3 4">
    <name type="scientific">Chitinophaga costaii</name>
    <dbReference type="NCBI Taxonomy" id="1335309"/>
    <lineage>
        <taxon>Bacteria</taxon>
        <taxon>Pseudomonadati</taxon>
        <taxon>Bacteroidota</taxon>
        <taxon>Chitinophagia</taxon>
        <taxon>Chitinophagales</taxon>
        <taxon>Chitinophagaceae</taxon>
        <taxon>Chitinophaga</taxon>
    </lineage>
</organism>
<name>A0A1C4AWH3_9BACT</name>
<evidence type="ECO:0000313" key="4">
    <source>
        <dbReference type="Proteomes" id="UP000242818"/>
    </source>
</evidence>
<dbReference type="GO" id="GO:0006508">
    <property type="term" value="P:proteolysis"/>
    <property type="evidence" value="ECO:0007669"/>
    <property type="project" value="InterPro"/>
</dbReference>